<name>A0A6J8CHL2_MYTCO</name>
<keyword evidence="2" id="KW-1185">Reference proteome</keyword>
<protein>
    <recommendedName>
        <fullName evidence="3">DZIP3-like HEPN domain-containing protein</fullName>
    </recommendedName>
</protein>
<dbReference type="AlphaFoldDB" id="A0A6J8CHL2"/>
<dbReference type="EMBL" id="CACVKT020005427">
    <property type="protein sequence ID" value="CAC5394996.1"/>
    <property type="molecule type" value="Genomic_DNA"/>
</dbReference>
<accession>A0A6J8CHL2</accession>
<proteinExistence type="predicted"/>
<evidence type="ECO:0008006" key="3">
    <source>
        <dbReference type="Google" id="ProtNLM"/>
    </source>
</evidence>
<evidence type="ECO:0000313" key="1">
    <source>
        <dbReference type="EMBL" id="CAC5394996.1"/>
    </source>
</evidence>
<dbReference type="OrthoDB" id="194358at2759"/>
<sequence>MKVLSENIINLNEKKYALTLKNRKDIFQSYFQRGHEELGITDKSLLKHDAFPLLCRFSSMSFQTVADEETAPLVIKSDNNLNDLDTLFQTPIQVFKSEIKSLRIDSPMSYCVLVLCLLFNGKLPKRDLLYSNKHKSLLKDCYGVCGLNRGTPIKTLSDIAKSLTDVYLKEDDGTLMFIHDIIMDIVSVCFGEHSPDIILKHADIEVIINRVLLKKITTETTGYRIFIPEHHHVDFFHRLCTEIENGNALQVFNHCQLEIHWV</sequence>
<evidence type="ECO:0000313" key="2">
    <source>
        <dbReference type="Proteomes" id="UP000507470"/>
    </source>
</evidence>
<dbReference type="Proteomes" id="UP000507470">
    <property type="component" value="Unassembled WGS sequence"/>
</dbReference>
<reference evidence="1 2" key="1">
    <citation type="submission" date="2020-06" db="EMBL/GenBank/DDBJ databases">
        <authorList>
            <person name="Li R."/>
            <person name="Bekaert M."/>
        </authorList>
    </citation>
    <scope>NUCLEOTIDE SEQUENCE [LARGE SCALE GENOMIC DNA]</scope>
    <source>
        <strain evidence="2">wild</strain>
    </source>
</reference>
<organism evidence="1 2">
    <name type="scientific">Mytilus coruscus</name>
    <name type="common">Sea mussel</name>
    <dbReference type="NCBI Taxonomy" id="42192"/>
    <lineage>
        <taxon>Eukaryota</taxon>
        <taxon>Metazoa</taxon>
        <taxon>Spiralia</taxon>
        <taxon>Lophotrochozoa</taxon>
        <taxon>Mollusca</taxon>
        <taxon>Bivalvia</taxon>
        <taxon>Autobranchia</taxon>
        <taxon>Pteriomorphia</taxon>
        <taxon>Mytilida</taxon>
        <taxon>Mytiloidea</taxon>
        <taxon>Mytilidae</taxon>
        <taxon>Mytilinae</taxon>
        <taxon>Mytilus</taxon>
    </lineage>
</organism>
<gene>
    <name evidence="1" type="ORF">MCOR_29709</name>
</gene>